<keyword evidence="2 7" id="KW-0812">Transmembrane</keyword>
<dbReference type="InterPro" id="IPR011527">
    <property type="entry name" value="ABC1_TM_dom"/>
</dbReference>
<dbReference type="SUPFAM" id="SSF90123">
    <property type="entry name" value="ABC transporter transmembrane region"/>
    <property type="match status" value="1"/>
</dbReference>
<dbReference type="CDD" id="cd18584">
    <property type="entry name" value="ABC_6TM_AarD_CydD"/>
    <property type="match status" value="1"/>
</dbReference>
<dbReference type="InterPro" id="IPR039421">
    <property type="entry name" value="Type_1_exporter"/>
</dbReference>
<proteinExistence type="predicted"/>
<dbReference type="Gene3D" id="1.20.1560.10">
    <property type="entry name" value="ABC transporter type 1, transmembrane domain"/>
    <property type="match status" value="1"/>
</dbReference>
<evidence type="ECO:0000256" key="6">
    <source>
        <dbReference type="ARBA" id="ARBA00023136"/>
    </source>
</evidence>
<gene>
    <name evidence="10" type="primary">cydD</name>
    <name evidence="10" type="ORF">HBF26_13200</name>
</gene>
<dbReference type="Pfam" id="PF00664">
    <property type="entry name" value="ABC_membrane"/>
    <property type="match status" value="1"/>
</dbReference>
<dbReference type="RefSeq" id="WP_167127209.1">
    <property type="nucleotide sequence ID" value="NZ_JAAQQR010000005.1"/>
</dbReference>
<dbReference type="InterPro" id="IPR003439">
    <property type="entry name" value="ABC_transporter-like_ATP-bd"/>
</dbReference>
<evidence type="ECO:0000313" key="10">
    <source>
        <dbReference type="EMBL" id="NID05851.1"/>
    </source>
</evidence>
<dbReference type="PROSITE" id="PS50929">
    <property type="entry name" value="ABC_TM1F"/>
    <property type="match status" value="1"/>
</dbReference>
<dbReference type="InterPro" id="IPR003593">
    <property type="entry name" value="AAA+_ATPase"/>
</dbReference>
<dbReference type="NCBIfam" id="TIGR02857">
    <property type="entry name" value="CydD"/>
    <property type="match status" value="1"/>
</dbReference>
<dbReference type="InterPro" id="IPR036640">
    <property type="entry name" value="ABC1_TM_sf"/>
</dbReference>
<comment type="caution">
    <text evidence="10">The sequence shown here is derived from an EMBL/GenBank/DDBJ whole genome shotgun (WGS) entry which is preliminary data.</text>
</comment>
<organism evidence="10 11">
    <name type="scientific">Luteibacter jiangsuensis</name>
    <dbReference type="NCBI Taxonomy" id="637577"/>
    <lineage>
        <taxon>Bacteria</taxon>
        <taxon>Pseudomonadati</taxon>
        <taxon>Pseudomonadota</taxon>
        <taxon>Gammaproteobacteria</taxon>
        <taxon>Lysobacterales</taxon>
        <taxon>Rhodanobacteraceae</taxon>
        <taxon>Luteibacter</taxon>
    </lineage>
</organism>
<evidence type="ECO:0000259" key="8">
    <source>
        <dbReference type="PROSITE" id="PS50893"/>
    </source>
</evidence>
<feature type="transmembrane region" description="Helical" evidence="7">
    <location>
        <begin position="245"/>
        <end position="270"/>
    </location>
</feature>
<reference evidence="10 11" key="1">
    <citation type="journal article" date="2011" name="Curr. Microbiol.">
        <title>Luteibacter jiangsuensis sp. nov.: a methamidophos-degrading bacterium isolated from a methamidophos-manufacturing factory.</title>
        <authorList>
            <person name="Wang L."/>
            <person name="Wang G.L."/>
            <person name="Li S.P."/>
            <person name="Jiang J.D."/>
        </authorList>
    </citation>
    <scope>NUCLEOTIDE SEQUENCE [LARGE SCALE GENOMIC DNA]</scope>
    <source>
        <strain evidence="10 11">CGMCC 1.10133</strain>
    </source>
</reference>
<keyword evidence="11" id="KW-1185">Reference proteome</keyword>
<keyword evidence="6 7" id="KW-0472">Membrane</keyword>
<evidence type="ECO:0000256" key="5">
    <source>
        <dbReference type="ARBA" id="ARBA00022989"/>
    </source>
</evidence>
<evidence type="ECO:0000256" key="7">
    <source>
        <dbReference type="SAM" id="Phobius"/>
    </source>
</evidence>
<dbReference type="SUPFAM" id="SSF52540">
    <property type="entry name" value="P-loop containing nucleoside triphosphate hydrolases"/>
    <property type="match status" value="1"/>
</dbReference>
<dbReference type="InterPro" id="IPR027417">
    <property type="entry name" value="P-loop_NTPase"/>
</dbReference>
<keyword evidence="5 7" id="KW-1133">Transmembrane helix</keyword>
<dbReference type="Gene3D" id="3.40.50.300">
    <property type="entry name" value="P-loop containing nucleotide triphosphate hydrolases"/>
    <property type="match status" value="1"/>
</dbReference>
<sequence>MASTEHGAAADWLRQQAQPVRRLLRNAISYGAAQSLLVCAIAWLVSHVLAQAIFAHAGLADLRWSILGVVALVLLRAVLLYRQRACSDAAGRAVTQNVQRSLRERLRQLGPRWSTGQSAGDLVTRLVDGVDTLAPYYAGYLPQAALAGLIPTVVLLAVGLREPWSALVLLLCAPLLPVFLILAGRAAAEASTRRWLRLRRLGARFMDAVSGLSTLRLYRAAEREHERVLAAGEGYRKDTMAVLRVAFLSALVMEFFATCSIAIVAVMVGFRLMSGHLGFAEGMFALLLAPEFFLPLRAMGTQRHARMEAVAAAEGLVDILAAPVAAPLAATPVATPKAAAPNLVLRGVHASQGDSGEVLRGIDLTVPAGSRLTLVGPSGGGKSSLLAAVMGLLPLESGDIEIDGHALQAADLPVWRAQIAWLPQRPHVFNGSLRDNLLLARPDADEVSIARVLRMASLDHVVAKLPQGLDTPLGERGLGLSGGELQRLAIARMCLRDASVLLWDEPTQHLDAATAAQIEQQLDQFARGRTVLRVAHRVRDLGPQEVVAVLVGGTIVEQGTVAQLRRPGTAFAALLQEDLRA</sequence>
<feature type="transmembrane region" description="Helical" evidence="7">
    <location>
        <begin position="276"/>
        <end position="296"/>
    </location>
</feature>
<dbReference type="PANTHER" id="PTHR24221">
    <property type="entry name" value="ATP-BINDING CASSETTE SUB-FAMILY B"/>
    <property type="match status" value="1"/>
</dbReference>
<feature type="transmembrane region" description="Helical" evidence="7">
    <location>
        <begin position="62"/>
        <end position="81"/>
    </location>
</feature>
<feature type="domain" description="ABC transporter" evidence="8">
    <location>
        <begin position="343"/>
        <end position="577"/>
    </location>
</feature>
<dbReference type="PANTHER" id="PTHR24221:SF590">
    <property type="entry name" value="COMPONENT LINKED WITH THE ASSEMBLY OF CYTOCHROME' TRANSPORT TRANSMEMBRANE ATP-BINDING PROTEIN ABC TRANSPORTER CYDD-RELATED"/>
    <property type="match status" value="1"/>
</dbReference>
<feature type="transmembrane region" description="Helical" evidence="7">
    <location>
        <begin position="166"/>
        <end position="188"/>
    </location>
</feature>
<dbReference type="SMART" id="SM00382">
    <property type="entry name" value="AAA"/>
    <property type="match status" value="1"/>
</dbReference>
<protein>
    <submittedName>
        <fullName evidence="10">Thiol reductant ABC exporter subunit CydD</fullName>
    </submittedName>
</protein>
<dbReference type="Pfam" id="PF00005">
    <property type="entry name" value="ABC_tran"/>
    <property type="match status" value="1"/>
</dbReference>
<dbReference type="Proteomes" id="UP001429601">
    <property type="component" value="Unassembled WGS sequence"/>
</dbReference>
<accession>A0ABX0Q7X9</accession>
<comment type="subcellular location">
    <subcellularLocation>
        <location evidence="1">Cell membrane</location>
        <topology evidence="1">Multi-pass membrane protein</topology>
    </subcellularLocation>
</comment>
<dbReference type="InterPro" id="IPR014216">
    <property type="entry name" value="ABC_transptr_CydD"/>
</dbReference>
<evidence type="ECO:0000256" key="1">
    <source>
        <dbReference type="ARBA" id="ARBA00004651"/>
    </source>
</evidence>
<evidence type="ECO:0000256" key="3">
    <source>
        <dbReference type="ARBA" id="ARBA00022741"/>
    </source>
</evidence>
<feature type="transmembrane region" description="Helical" evidence="7">
    <location>
        <begin position="140"/>
        <end position="160"/>
    </location>
</feature>
<evidence type="ECO:0000256" key="4">
    <source>
        <dbReference type="ARBA" id="ARBA00022840"/>
    </source>
</evidence>
<keyword evidence="3" id="KW-0547">Nucleotide-binding</keyword>
<dbReference type="EMBL" id="JAAQQR010000005">
    <property type="protein sequence ID" value="NID05851.1"/>
    <property type="molecule type" value="Genomic_DNA"/>
</dbReference>
<evidence type="ECO:0000313" key="11">
    <source>
        <dbReference type="Proteomes" id="UP001429601"/>
    </source>
</evidence>
<dbReference type="PROSITE" id="PS50893">
    <property type="entry name" value="ABC_TRANSPORTER_2"/>
    <property type="match status" value="1"/>
</dbReference>
<feature type="domain" description="ABC transmembrane type-1" evidence="9">
    <location>
        <begin position="40"/>
        <end position="308"/>
    </location>
</feature>
<evidence type="ECO:0000259" key="9">
    <source>
        <dbReference type="PROSITE" id="PS50929"/>
    </source>
</evidence>
<feature type="transmembrane region" description="Helical" evidence="7">
    <location>
        <begin position="27"/>
        <end position="50"/>
    </location>
</feature>
<keyword evidence="4" id="KW-0067">ATP-binding</keyword>
<evidence type="ECO:0000256" key="2">
    <source>
        <dbReference type="ARBA" id="ARBA00022692"/>
    </source>
</evidence>
<name>A0ABX0Q7X9_9GAMM</name>